<protein>
    <submittedName>
        <fullName evidence="15">ASIC5 protein</fullName>
    </submittedName>
</protein>
<keyword evidence="3 12" id="KW-0894">Sodium channel</keyword>
<organism evidence="15 16">
    <name type="scientific">Branchiostoma lanceolatum</name>
    <name type="common">Common lancelet</name>
    <name type="synonym">Amphioxus lanceolatum</name>
    <dbReference type="NCBI Taxonomy" id="7740"/>
    <lineage>
        <taxon>Eukaryota</taxon>
        <taxon>Metazoa</taxon>
        <taxon>Chordata</taxon>
        <taxon>Cephalochordata</taxon>
        <taxon>Leptocardii</taxon>
        <taxon>Amphioxiformes</taxon>
        <taxon>Branchiostomatidae</taxon>
        <taxon>Branchiostoma</taxon>
    </lineage>
</organism>
<dbReference type="GO" id="GO:0005886">
    <property type="term" value="C:plasma membrane"/>
    <property type="evidence" value="ECO:0007669"/>
    <property type="project" value="TreeGrafter"/>
</dbReference>
<keyword evidence="8 14" id="KW-0472">Membrane</keyword>
<evidence type="ECO:0000256" key="9">
    <source>
        <dbReference type="ARBA" id="ARBA00023180"/>
    </source>
</evidence>
<proteinExistence type="inferred from homology"/>
<dbReference type="AlphaFoldDB" id="A0A8J9ZFE9"/>
<dbReference type="PANTHER" id="PTHR11690:SF286">
    <property type="entry name" value="ACID-SENSING ION CHANNEL 5"/>
    <property type="match status" value="1"/>
</dbReference>
<dbReference type="InterPro" id="IPR020903">
    <property type="entry name" value="ENaC_CS"/>
</dbReference>
<sequence>MPQIKTESADREEDGEESPEYVFATTTSFHGIGRIATAPNLPLRVMWTLATVASYVGFFILMVQMLDSYFKHGTVTDVTLEFVPQVRFPAVTICNLNKFEDQALTVEEKHYLSYILYGVQEDIDVIAGAPVNKETPNGTEANSTTETPHTEAPHTHGPPGSFSVASITKEKGFTIGNDMHVCTWMGKTCTELDFTHSFSTYGNCYTFNADPVNPINQTIAGSGNGLSVMIDIKSHLYTENPLLPGGTADVGLKLLVHDQNEPPKMDTQGIAVAPGSHAYIAIRQIQYENHVPPWGVCQDLQLEYYDTYTLTGCQLECRSKHVVRNCTCRPIYLPGDAPYCEPEDVAHCVRIVEAEVTSGALPCDCPVPCSLVTYRTSSSYAKWPNNKADLIYTAAFGLSPGYMADNSVVFDVYYDELNFETISQLKAMDDGELASDLGGQMGLFIGASILTLLEIFEYLSLRLIAFVQRRKVRTQKVHTSAYPMPDTLSVNQAAKEKESKAKSFISLRDN</sequence>
<dbReference type="PROSITE" id="PS01206">
    <property type="entry name" value="ASC"/>
    <property type="match status" value="1"/>
</dbReference>
<evidence type="ECO:0000256" key="10">
    <source>
        <dbReference type="ARBA" id="ARBA00023201"/>
    </source>
</evidence>
<dbReference type="Proteomes" id="UP000838412">
    <property type="component" value="Chromosome 2"/>
</dbReference>
<evidence type="ECO:0000256" key="14">
    <source>
        <dbReference type="SAM" id="Phobius"/>
    </source>
</evidence>
<gene>
    <name evidence="15" type="primary">ASIC5</name>
    <name evidence="15" type="ORF">BLAG_LOCUS12690</name>
</gene>
<evidence type="ECO:0000256" key="4">
    <source>
        <dbReference type="ARBA" id="ARBA00022692"/>
    </source>
</evidence>
<keyword evidence="6" id="KW-0915">Sodium</keyword>
<keyword evidence="4 12" id="KW-0812">Transmembrane</keyword>
<feature type="compositionally biased region" description="Polar residues" evidence="13">
    <location>
        <begin position="134"/>
        <end position="143"/>
    </location>
</feature>
<evidence type="ECO:0000256" key="5">
    <source>
        <dbReference type="ARBA" id="ARBA00022989"/>
    </source>
</evidence>
<keyword evidence="7 12" id="KW-0406">Ion transport</keyword>
<evidence type="ECO:0000256" key="3">
    <source>
        <dbReference type="ARBA" id="ARBA00022461"/>
    </source>
</evidence>
<reference evidence="15" key="1">
    <citation type="submission" date="2022-01" db="EMBL/GenBank/DDBJ databases">
        <authorList>
            <person name="Braso-Vives M."/>
        </authorList>
    </citation>
    <scope>NUCLEOTIDE SEQUENCE</scope>
</reference>
<name>A0A8J9ZFE9_BRALA</name>
<dbReference type="InterPro" id="IPR001873">
    <property type="entry name" value="ENaC"/>
</dbReference>
<keyword evidence="11 12" id="KW-0407">Ion channel</keyword>
<feature type="transmembrane region" description="Helical" evidence="14">
    <location>
        <begin position="441"/>
        <end position="461"/>
    </location>
</feature>
<evidence type="ECO:0000313" key="16">
    <source>
        <dbReference type="Proteomes" id="UP000838412"/>
    </source>
</evidence>
<evidence type="ECO:0000256" key="1">
    <source>
        <dbReference type="ARBA" id="ARBA00004141"/>
    </source>
</evidence>
<dbReference type="GO" id="GO:0015280">
    <property type="term" value="F:ligand-gated sodium channel activity"/>
    <property type="evidence" value="ECO:0007669"/>
    <property type="project" value="TreeGrafter"/>
</dbReference>
<comment type="subcellular location">
    <subcellularLocation>
        <location evidence="1">Membrane</location>
        <topology evidence="1">Multi-pass membrane protein</topology>
    </subcellularLocation>
</comment>
<evidence type="ECO:0000256" key="11">
    <source>
        <dbReference type="ARBA" id="ARBA00023303"/>
    </source>
</evidence>
<evidence type="ECO:0000256" key="2">
    <source>
        <dbReference type="ARBA" id="ARBA00022448"/>
    </source>
</evidence>
<dbReference type="PANTHER" id="PTHR11690">
    <property type="entry name" value="AMILORIDE-SENSITIVE SODIUM CHANNEL-RELATED"/>
    <property type="match status" value="1"/>
</dbReference>
<keyword evidence="9" id="KW-0325">Glycoprotein</keyword>
<accession>A0A8J9ZFE9</accession>
<dbReference type="Pfam" id="PF00858">
    <property type="entry name" value="ASC"/>
    <property type="match status" value="1"/>
</dbReference>
<dbReference type="OrthoDB" id="10018914at2759"/>
<evidence type="ECO:0000256" key="12">
    <source>
        <dbReference type="RuleBase" id="RU000679"/>
    </source>
</evidence>
<feature type="transmembrane region" description="Helical" evidence="14">
    <location>
        <begin position="45"/>
        <end position="66"/>
    </location>
</feature>
<keyword evidence="2 12" id="KW-0813">Transport</keyword>
<comment type="similarity">
    <text evidence="12">Belongs to the amiloride-sensitive sodium channel (TC 1.A.6) family.</text>
</comment>
<evidence type="ECO:0000256" key="7">
    <source>
        <dbReference type="ARBA" id="ARBA00023065"/>
    </source>
</evidence>
<keyword evidence="5 14" id="KW-1133">Transmembrane helix</keyword>
<dbReference type="FunFam" id="1.10.287.770:FF:000001">
    <property type="entry name" value="Acid-sensing ion channel subunit 1"/>
    <property type="match status" value="1"/>
</dbReference>
<evidence type="ECO:0000313" key="15">
    <source>
        <dbReference type="EMBL" id="CAH1252677.1"/>
    </source>
</evidence>
<dbReference type="Gene3D" id="2.60.470.10">
    <property type="entry name" value="Acid-sensing ion channels like domains"/>
    <property type="match status" value="1"/>
</dbReference>
<dbReference type="Gene3D" id="1.10.287.770">
    <property type="entry name" value="YojJ-like"/>
    <property type="match status" value="1"/>
</dbReference>
<dbReference type="EMBL" id="OV696687">
    <property type="protein sequence ID" value="CAH1252677.1"/>
    <property type="molecule type" value="Genomic_DNA"/>
</dbReference>
<feature type="region of interest" description="Disordered" evidence="13">
    <location>
        <begin position="130"/>
        <end position="163"/>
    </location>
</feature>
<keyword evidence="16" id="KW-1185">Reference proteome</keyword>
<evidence type="ECO:0000256" key="6">
    <source>
        <dbReference type="ARBA" id="ARBA00023053"/>
    </source>
</evidence>
<evidence type="ECO:0000256" key="13">
    <source>
        <dbReference type="SAM" id="MobiDB-lite"/>
    </source>
</evidence>
<evidence type="ECO:0000256" key="8">
    <source>
        <dbReference type="ARBA" id="ARBA00023136"/>
    </source>
</evidence>
<dbReference type="PRINTS" id="PR01078">
    <property type="entry name" value="AMINACHANNEL"/>
</dbReference>
<keyword evidence="10 12" id="KW-0739">Sodium transport</keyword>